<keyword evidence="4" id="KW-1185">Reference proteome</keyword>
<dbReference type="InterPro" id="IPR027051">
    <property type="entry name" value="XdhC_Rossmann_dom"/>
</dbReference>
<dbReference type="InterPro" id="IPR052698">
    <property type="entry name" value="MoCofactor_Util/Proc"/>
</dbReference>
<feature type="domain" description="XdhC Rossmann" evidence="2">
    <location>
        <begin position="107"/>
        <end position="249"/>
    </location>
</feature>
<proteinExistence type="predicted"/>
<dbReference type="RefSeq" id="WP_343762820.1">
    <property type="nucleotide sequence ID" value="NZ_BAAACG010000013.1"/>
</dbReference>
<dbReference type="Gene3D" id="3.40.50.720">
    <property type="entry name" value="NAD(P)-binding Rossmann-like Domain"/>
    <property type="match status" value="1"/>
</dbReference>
<dbReference type="PANTHER" id="PTHR30388">
    <property type="entry name" value="ALDEHYDE OXIDOREDUCTASE MOLYBDENUM COFACTOR ASSEMBLY PROTEIN"/>
    <property type="match status" value="1"/>
</dbReference>
<dbReference type="PANTHER" id="PTHR30388:SF6">
    <property type="entry name" value="XANTHINE DEHYDROGENASE SUBUNIT A-RELATED"/>
    <property type="match status" value="1"/>
</dbReference>
<dbReference type="Proteomes" id="UP001501510">
    <property type="component" value="Unassembled WGS sequence"/>
</dbReference>
<evidence type="ECO:0000313" key="4">
    <source>
        <dbReference type="Proteomes" id="UP001501510"/>
    </source>
</evidence>
<feature type="domain" description="XdhC- CoxI" evidence="1">
    <location>
        <begin position="14"/>
        <end position="78"/>
    </location>
</feature>
<gene>
    <name evidence="3" type="ORF">GCM10008906_30140</name>
</gene>
<name>A0ABN1JQT4_9CLOT</name>
<sequence length="269" mass="29681">MEDIILKEVYNNIKKGKEIALVTITESLGSTPRKKGSIMAVKEDGDILGSVGGGSIENSIIIEAQKCIKNGENKNFHYKLNDKGTIGMNCGGEVKGFIKVFSPSKKLIIVGAGHIGREVYKIGSLLGFHTVVVDDRKEYFNDKYFPNVDEIISDNTEEKLKSYKINKNSYIVIASRNEEEDTKALRAVLGKDASYIGMIGSSKKVLKVKNRLLKEGFSKDELEKVYAPIGLNISSEDPVEIAFGILGEILLIKNKGSLEHLKDLKKAKL</sequence>
<dbReference type="EMBL" id="BAAACG010000013">
    <property type="protein sequence ID" value="GAA0744785.1"/>
    <property type="molecule type" value="Genomic_DNA"/>
</dbReference>
<evidence type="ECO:0000259" key="1">
    <source>
        <dbReference type="Pfam" id="PF02625"/>
    </source>
</evidence>
<dbReference type="Pfam" id="PF02625">
    <property type="entry name" value="XdhC_CoxI"/>
    <property type="match status" value="1"/>
</dbReference>
<dbReference type="InterPro" id="IPR036291">
    <property type="entry name" value="NAD(P)-bd_dom_sf"/>
</dbReference>
<dbReference type="SUPFAM" id="SSF51735">
    <property type="entry name" value="NAD(P)-binding Rossmann-fold domains"/>
    <property type="match status" value="1"/>
</dbReference>
<dbReference type="InterPro" id="IPR003777">
    <property type="entry name" value="XdhC_CoxI"/>
</dbReference>
<evidence type="ECO:0000313" key="3">
    <source>
        <dbReference type="EMBL" id="GAA0744785.1"/>
    </source>
</evidence>
<comment type="caution">
    <text evidence="3">The sequence shown here is derived from an EMBL/GenBank/DDBJ whole genome shotgun (WGS) entry which is preliminary data.</text>
</comment>
<accession>A0ABN1JQT4</accession>
<dbReference type="Pfam" id="PF13478">
    <property type="entry name" value="XdhC_C"/>
    <property type="match status" value="1"/>
</dbReference>
<evidence type="ECO:0000259" key="2">
    <source>
        <dbReference type="Pfam" id="PF13478"/>
    </source>
</evidence>
<reference evidence="3 4" key="1">
    <citation type="journal article" date="2019" name="Int. J. Syst. Evol. Microbiol.">
        <title>The Global Catalogue of Microorganisms (GCM) 10K type strain sequencing project: providing services to taxonomists for standard genome sequencing and annotation.</title>
        <authorList>
            <consortium name="The Broad Institute Genomics Platform"/>
            <consortium name="The Broad Institute Genome Sequencing Center for Infectious Disease"/>
            <person name="Wu L."/>
            <person name="Ma J."/>
        </authorList>
    </citation>
    <scope>NUCLEOTIDE SEQUENCE [LARGE SCALE GENOMIC DNA]</scope>
    <source>
        <strain evidence="3 4">JCM 1407</strain>
    </source>
</reference>
<organism evidence="3 4">
    <name type="scientific">Clostridium oceanicum</name>
    <dbReference type="NCBI Taxonomy" id="1543"/>
    <lineage>
        <taxon>Bacteria</taxon>
        <taxon>Bacillati</taxon>
        <taxon>Bacillota</taxon>
        <taxon>Clostridia</taxon>
        <taxon>Eubacteriales</taxon>
        <taxon>Clostridiaceae</taxon>
        <taxon>Clostridium</taxon>
    </lineage>
</organism>
<protein>
    <submittedName>
        <fullName evidence="3">XdhC/CoxI family protein</fullName>
    </submittedName>
</protein>